<sequence length="200" mass="21219">MLITAFGPFPGMPVNPSEAVARLLARSPRLALAAGGRPALRILPTAYAALATHLEPALAEAPAAVLMIGVAGRSRRVRVEMRAVNRASRLFPDAGGRLAAHLTLEPEGPFQRRAGPAAVKALAQLRGRIPVRSSRDAGRYLCNASYYRALAGPVPVLFLHIPRPPRSGARAWAQRLAAAFAEVAVLLLREARGRTGVPPP</sequence>
<evidence type="ECO:0000256" key="8">
    <source>
        <dbReference type="ARBA" id="ARBA00031559"/>
    </source>
</evidence>
<evidence type="ECO:0000256" key="2">
    <source>
        <dbReference type="ARBA" id="ARBA00019191"/>
    </source>
</evidence>
<dbReference type="Proteomes" id="UP001055153">
    <property type="component" value="Unassembled WGS sequence"/>
</dbReference>
<name>A0ABQ4S8J7_9HYPH</name>
<dbReference type="RefSeq" id="WP_238233148.1">
    <property type="nucleotide sequence ID" value="NZ_BPQQ01000002.1"/>
</dbReference>
<evidence type="ECO:0000256" key="7">
    <source>
        <dbReference type="ARBA" id="ARBA00030836"/>
    </source>
</evidence>
<comment type="similarity">
    <text evidence="1">Belongs to the peptidase C15 family.</text>
</comment>
<keyword evidence="3" id="KW-0963">Cytoplasm</keyword>
<reference evidence="9" key="2">
    <citation type="submission" date="2021-08" db="EMBL/GenBank/DDBJ databases">
        <authorList>
            <person name="Tani A."/>
            <person name="Ola A."/>
            <person name="Ogura Y."/>
            <person name="Katsura K."/>
            <person name="Hayashi T."/>
        </authorList>
    </citation>
    <scope>NUCLEOTIDE SEQUENCE</scope>
    <source>
        <strain evidence="9">DSM 17168</strain>
    </source>
</reference>
<dbReference type="Gene3D" id="3.40.630.20">
    <property type="entry name" value="Peptidase C15, pyroglutamyl peptidase I-like"/>
    <property type="match status" value="1"/>
</dbReference>
<evidence type="ECO:0000313" key="10">
    <source>
        <dbReference type="Proteomes" id="UP001055153"/>
    </source>
</evidence>
<proteinExistence type="inferred from homology"/>
<evidence type="ECO:0000256" key="4">
    <source>
        <dbReference type="ARBA" id="ARBA00022670"/>
    </source>
</evidence>
<organism evidence="9 10">
    <name type="scientific">Methylobacterium isbiliense</name>
    <dbReference type="NCBI Taxonomy" id="315478"/>
    <lineage>
        <taxon>Bacteria</taxon>
        <taxon>Pseudomonadati</taxon>
        <taxon>Pseudomonadota</taxon>
        <taxon>Alphaproteobacteria</taxon>
        <taxon>Hyphomicrobiales</taxon>
        <taxon>Methylobacteriaceae</taxon>
        <taxon>Methylobacterium</taxon>
    </lineage>
</organism>
<dbReference type="InterPro" id="IPR000816">
    <property type="entry name" value="Peptidase_C15"/>
</dbReference>
<dbReference type="InterPro" id="IPR036440">
    <property type="entry name" value="Peptidase_C15-like_sf"/>
</dbReference>
<evidence type="ECO:0000256" key="6">
    <source>
        <dbReference type="ARBA" id="ARBA00022807"/>
    </source>
</evidence>
<dbReference type="PANTHER" id="PTHR23402">
    <property type="entry name" value="PROTEASE FAMILY C15 PYROGLUTAMYL-PEPTIDASE I-RELATED"/>
    <property type="match status" value="1"/>
</dbReference>
<evidence type="ECO:0000256" key="5">
    <source>
        <dbReference type="ARBA" id="ARBA00022801"/>
    </source>
</evidence>
<reference evidence="9" key="1">
    <citation type="journal article" date="2021" name="Front. Microbiol.">
        <title>Comprehensive Comparative Genomics and Phenotyping of Methylobacterium Species.</title>
        <authorList>
            <person name="Alessa O."/>
            <person name="Ogura Y."/>
            <person name="Fujitani Y."/>
            <person name="Takami H."/>
            <person name="Hayashi T."/>
            <person name="Sahin N."/>
            <person name="Tani A."/>
        </authorList>
    </citation>
    <scope>NUCLEOTIDE SEQUENCE</scope>
    <source>
        <strain evidence="9">DSM 17168</strain>
    </source>
</reference>
<dbReference type="SUPFAM" id="SSF53182">
    <property type="entry name" value="Pyrrolidone carboxyl peptidase (pyroglutamate aminopeptidase)"/>
    <property type="match status" value="1"/>
</dbReference>
<keyword evidence="10" id="KW-1185">Reference proteome</keyword>
<evidence type="ECO:0000256" key="3">
    <source>
        <dbReference type="ARBA" id="ARBA00022490"/>
    </source>
</evidence>
<protein>
    <recommendedName>
        <fullName evidence="2">Pyrrolidone-carboxylate peptidase</fullName>
    </recommendedName>
    <alternativeName>
        <fullName evidence="7">5-oxoprolyl-peptidase</fullName>
    </alternativeName>
    <alternativeName>
        <fullName evidence="8">Pyroglutamyl-peptidase I</fullName>
    </alternativeName>
</protein>
<keyword evidence="4" id="KW-0645">Protease</keyword>
<accession>A0ABQ4S8J7</accession>
<gene>
    <name evidence="9" type="primary">pcp</name>
    <name evidence="9" type="ORF">GMJLKIPL_0096</name>
</gene>
<comment type="caution">
    <text evidence="9">The sequence shown here is derived from an EMBL/GenBank/DDBJ whole genome shotgun (WGS) entry which is preliminary data.</text>
</comment>
<dbReference type="InterPro" id="IPR016125">
    <property type="entry name" value="Peptidase_C15-like"/>
</dbReference>
<dbReference type="Pfam" id="PF01470">
    <property type="entry name" value="Peptidase_C15"/>
    <property type="match status" value="1"/>
</dbReference>
<dbReference type="PANTHER" id="PTHR23402:SF1">
    <property type="entry name" value="PYROGLUTAMYL-PEPTIDASE I"/>
    <property type="match status" value="1"/>
</dbReference>
<keyword evidence="5" id="KW-0378">Hydrolase</keyword>
<keyword evidence="6" id="KW-0788">Thiol protease</keyword>
<evidence type="ECO:0000313" key="9">
    <source>
        <dbReference type="EMBL" id="GJD98189.1"/>
    </source>
</evidence>
<evidence type="ECO:0000256" key="1">
    <source>
        <dbReference type="ARBA" id="ARBA00006641"/>
    </source>
</evidence>
<dbReference type="PRINTS" id="PR00706">
    <property type="entry name" value="PYROGLUPTASE"/>
</dbReference>
<dbReference type="EMBL" id="BPQQ01000002">
    <property type="protein sequence ID" value="GJD98189.1"/>
    <property type="molecule type" value="Genomic_DNA"/>
</dbReference>